<dbReference type="EMBL" id="JAGETX010000015">
    <property type="protein sequence ID" value="MBO3272657.1"/>
    <property type="molecule type" value="Genomic_DNA"/>
</dbReference>
<dbReference type="Pfam" id="PF01040">
    <property type="entry name" value="UbiA"/>
    <property type="match status" value="1"/>
</dbReference>
<evidence type="ECO:0000256" key="2">
    <source>
        <dbReference type="ARBA" id="ARBA00022692"/>
    </source>
</evidence>
<feature type="transmembrane region" description="Helical" evidence="5">
    <location>
        <begin position="284"/>
        <end position="301"/>
    </location>
</feature>
<evidence type="ECO:0000313" key="6">
    <source>
        <dbReference type="EMBL" id="MBO3272657.1"/>
    </source>
</evidence>
<evidence type="ECO:0000313" key="7">
    <source>
        <dbReference type="Proteomes" id="UP000670527"/>
    </source>
</evidence>
<organism evidence="6 7">
    <name type="scientific">Hymenobacter defluvii</name>
    <dbReference type="NCBI Taxonomy" id="2054411"/>
    <lineage>
        <taxon>Bacteria</taxon>
        <taxon>Pseudomonadati</taxon>
        <taxon>Bacteroidota</taxon>
        <taxon>Cytophagia</taxon>
        <taxon>Cytophagales</taxon>
        <taxon>Hymenobacteraceae</taxon>
        <taxon>Hymenobacter</taxon>
    </lineage>
</organism>
<proteinExistence type="predicted"/>
<sequence>MLASHFASSLLYNKYRRALPLLRIPFSVYLMPVFWFGLSALREPFSPWRAAGVFVVLHLLAYPASNGYNSYYDRDEGSIGGLRQPPPVSRELLHLVWLFDGLAVLGGALLSLPFAGLVVVYLLVSKAYSYEGIRLKKYPLVSTLVVVVFQGAYTFLMTQVGVGASPAAILASNNLLLALVSTLFLCGSYPLTQVYQHQEDARRGDRTLSLRLGIRGTFVFAGVALGVGAALLVAVYAQRNEWTHALLFLTATLPVVGLFGRWAWLVWHDASAANFDHTMRMNQVSSLCLSAAFVVMLLWRWW</sequence>
<evidence type="ECO:0000256" key="5">
    <source>
        <dbReference type="SAM" id="Phobius"/>
    </source>
</evidence>
<evidence type="ECO:0000256" key="1">
    <source>
        <dbReference type="ARBA" id="ARBA00004141"/>
    </source>
</evidence>
<protein>
    <submittedName>
        <fullName evidence="6">UbiA prenyltransferase family protein</fullName>
    </submittedName>
</protein>
<dbReference type="Proteomes" id="UP000670527">
    <property type="component" value="Unassembled WGS sequence"/>
</dbReference>
<name>A0ABS3TG75_9BACT</name>
<keyword evidence="4 5" id="KW-0472">Membrane</keyword>
<dbReference type="InterPro" id="IPR000537">
    <property type="entry name" value="UbiA_prenyltransferase"/>
</dbReference>
<feature type="transmembrane region" description="Helical" evidence="5">
    <location>
        <begin position="242"/>
        <end position="264"/>
    </location>
</feature>
<gene>
    <name evidence="6" type="ORF">J4D97_18555</name>
</gene>
<feature type="transmembrane region" description="Helical" evidence="5">
    <location>
        <begin position="168"/>
        <end position="191"/>
    </location>
</feature>
<feature type="transmembrane region" description="Helical" evidence="5">
    <location>
        <begin position="212"/>
        <end position="236"/>
    </location>
</feature>
<feature type="transmembrane region" description="Helical" evidence="5">
    <location>
        <begin position="20"/>
        <end position="41"/>
    </location>
</feature>
<keyword evidence="3 5" id="KW-1133">Transmembrane helix</keyword>
<evidence type="ECO:0000256" key="3">
    <source>
        <dbReference type="ARBA" id="ARBA00022989"/>
    </source>
</evidence>
<comment type="subcellular location">
    <subcellularLocation>
        <location evidence="1">Membrane</location>
        <topology evidence="1">Multi-pass membrane protein</topology>
    </subcellularLocation>
</comment>
<feature type="transmembrane region" description="Helical" evidence="5">
    <location>
        <begin position="95"/>
        <end position="123"/>
    </location>
</feature>
<evidence type="ECO:0000256" key="4">
    <source>
        <dbReference type="ARBA" id="ARBA00023136"/>
    </source>
</evidence>
<keyword evidence="7" id="KW-1185">Reference proteome</keyword>
<feature type="transmembrane region" description="Helical" evidence="5">
    <location>
        <begin position="135"/>
        <end position="156"/>
    </location>
</feature>
<keyword evidence="2 5" id="KW-0812">Transmembrane</keyword>
<dbReference type="RefSeq" id="WP_208308881.1">
    <property type="nucleotide sequence ID" value="NZ_JAGETX010000015.1"/>
</dbReference>
<accession>A0ABS3TG75</accession>
<reference evidence="6 7" key="1">
    <citation type="submission" date="2021-03" db="EMBL/GenBank/DDBJ databases">
        <authorList>
            <person name="Kim M.K."/>
        </authorList>
    </citation>
    <scope>NUCLEOTIDE SEQUENCE [LARGE SCALE GENOMIC DNA]</scope>
    <source>
        <strain evidence="6 7">BT507</strain>
    </source>
</reference>
<comment type="caution">
    <text evidence="6">The sequence shown here is derived from an EMBL/GenBank/DDBJ whole genome shotgun (WGS) entry which is preliminary data.</text>
</comment>